<gene>
    <name evidence="1" type="ORF">MRB53_030597</name>
</gene>
<organism evidence="1 2">
    <name type="scientific">Persea americana</name>
    <name type="common">Avocado</name>
    <dbReference type="NCBI Taxonomy" id="3435"/>
    <lineage>
        <taxon>Eukaryota</taxon>
        <taxon>Viridiplantae</taxon>
        <taxon>Streptophyta</taxon>
        <taxon>Embryophyta</taxon>
        <taxon>Tracheophyta</taxon>
        <taxon>Spermatophyta</taxon>
        <taxon>Magnoliopsida</taxon>
        <taxon>Magnoliidae</taxon>
        <taxon>Laurales</taxon>
        <taxon>Lauraceae</taxon>
        <taxon>Persea</taxon>
    </lineage>
</organism>
<keyword evidence="2" id="KW-1185">Reference proteome</keyword>
<name>A0ACC2KM16_PERAE</name>
<comment type="caution">
    <text evidence="1">The sequence shown here is derived from an EMBL/GenBank/DDBJ whole genome shotgun (WGS) entry which is preliminary data.</text>
</comment>
<evidence type="ECO:0000313" key="1">
    <source>
        <dbReference type="EMBL" id="KAJ8622068.1"/>
    </source>
</evidence>
<evidence type="ECO:0000313" key="2">
    <source>
        <dbReference type="Proteomes" id="UP001234297"/>
    </source>
</evidence>
<protein>
    <submittedName>
        <fullName evidence="1">Uncharacterized protein</fullName>
    </submittedName>
</protein>
<proteinExistence type="predicted"/>
<dbReference type="EMBL" id="CM056818">
    <property type="protein sequence ID" value="KAJ8622068.1"/>
    <property type="molecule type" value="Genomic_DNA"/>
</dbReference>
<reference evidence="1 2" key="1">
    <citation type="journal article" date="2022" name="Hortic Res">
        <title>A haplotype resolved chromosomal level avocado genome allows analysis of novel avocado genes.</title>
        <authorList>
            <person name="Nath O."/>
            <person name="Fletcher S.J."/>
            <person name="Hayward A."/>
            <person name="Shaw L.M."/>
            <person name="Masouleh A.K."/>
            <person name="Furtado A."/>
            <person name="Henry R.J."/>
            <person name="Mitter N."/>
        </authorList>
    </citation>
    <scope>NUCLEOTIDE SEQUENCE [LARGE SCALE GENOMIC DNA]</scope>
    <source>
        <strain evidence="2">cv. Hass</strain>
    </source>
</reference>
<sequence length="200" mass="22550">MRGDEKKVVVECWWSFIGRKDDGDKGSVWLMEYGERERKMCGDWFLGKVVIGYGDNYESMKGKGLDMEKLRARSSSTKNLILVIEAVILKNSRCFMSTVSANRFSGYLVPNIASLVSIKLENHNYLLWHSQYLPVLRAHGLIGFVDGSNVCLDEFVVISENLNLNEINPLFSSWIQQDQVVLCLINATLSEGVLAHVVGL</sequence>
<dbReference type="Proteomes" id="UP001234297">
    <property type="component" value="Chromosome 10"/>
</dbReference>
<accession>A0ACC2KM16</accession>